<dbReference type="PANTHER" id="PTHR19959">
    <property type="entry name" value="KINESIN LIGHT CHAIN"/>
    <property type="match status" value="1"/>
</dbReference>
<dbReference type="Proteomes" id="UP000001861">
    <property type="component" value="Unassembled WGS sequence"/>
</dbReference>
<dbReference type="Pfam" id="PF13374">
    <property type="entry name" value="TPR_10"/>
    <property type="match status" value="2"/>
</dbReference>
<dbReference type="eggNOG" id="KOG4626">
    <property type="taxonomic scope" value="Eukaryota"/>
</dbReference>
<dbReference type="PANTHER" id="PTHR19959:SF119">
    <property type="entry name" value="FUNGAL LIPASE-LIKE DOMAIN-CONTAINING PROTEIN"/>
    <property type="match status" value="1"/>
</dbReference>
<dbReference type="OrthoDB" id="9991317at2759"/>
<gene>
    <name evidence="2" type="ORF">CC1G_02818</name>
</gene>
<dbReference type="RefSeq" id="XP_001828237.2">
    <property type="nucleotide sequence ID" value="XM_001828185.2"/>
</dbReference>
<accession>A8N049</accession>
<dbReference type="InterPro" id="IPR011990">
    <property type="entry name" value="TPR-like_helical_dom_sf"/>
</dbReference>
<dbReference type="SUPFAM" id="SSF48452">
    <property type="entry name" value="TPR-like"/>
    <property type="match status" value="3"/>
</dbReference>
<proteinExistence type="predicted"/>
<organism evidence="2 3">
    <name type="scientific">Coprinopsis cinerea (strain Okayama-7 / 130 / ATCC MYA-4618 / FGSC 9003)</name>
    <name type="common">Inky cap fungus</name>
    <name type="synonym">Hormographiella aspergillata</name>
    <dbReference type="NCBI Taxonomy" id="240176"/>
    <lineage>
        <taxon>Eukaryota</taxon>
        <taxon>Fungi</taxon>
        <taxon>Dikarya</taxon>
        <taxon>Basidiomycota</taxon>
        <taxon>Agaricomycotina</taxon>
        <taxon>Agaricomycetes</taxon>
        <taxon>Agaricomycetidae</taxon>
        <taxon>Agaricales</taxon>
        <taxon>Agaricineae</taxon>
        <taxon>Psathyrellaceae</taxon>
        <taxon>Coprinopsis</taxon>
    </lineage>
</organism>
<comment type="caution">
    <text evidence="2">The sequence shown here is derived from an EMBL/GenBank/DDBJ whole genome shotgun (WGS) entry which is preliminary data.</text>
</comment>
<dbReference type="Gene3D" id="1.25.40.10">
    <property type="entry name" value="Tetratricopeptide repeat domain"/>
    <property type="match status" value="4"/>
</dbReference>
<dbReference type="Pfam" id="PF12770">
    <property type="entry name" value="CHAT"/>
    <property type="match status" value="1"/>
</dbReference>
<protein>
    <recommendedName>
        <fullName evidence="1">CHAT domain-containing protein</fullName>
    </recommendedName>
</protein>
<sequence length="1468" mass="163849">MSLLKQTLEDESTPEVHPGAICYLIKAHLTRFGCHGWIEDFDECFDLLREAIAKHGDLAFEVFDLIRKEEYKPVGAVHRASELVDEYRRAIDWAALDELISALPSTNFEERGPNNVPALLSYGSAFVMRYLQQGSPHDLDKAATRFTEARAQCQSKDPYMYIANTFLCYVEWLRITELQGLDRIEAMDRYKLEADEEDKEGLERLIDGVTAMDGVDGVDQAVSLFHASLITRPFAHPRRSATLSQLALALFNQFQQKGNVEDLEASVAFGEETLSLRPKFHPFRYVSLVNLAMALTTRFEHKGNIQDLEKAIALYRESLETRSLADPGRGVMLTNLASALSIRFEHVGSIDDLQESISLNREALESTSQSHPDRSTWLNNLANSLYLSFQHNGNLLHLDECIVFNKEAIAAVPDTNKAAKAICTNNLASALLSRYQKRGRIEDLEESIVQSRKSLALIGSTHPNYPSLLTNLASSLSTYFRCKGDLDDLQESISLNRRCLLLAPQGNPNRSQALQNLSSALYTRYHHKGSPRDLEECISFYREAKEQTSVTSPSRAIILTKLAMALVSRFRRNGDILDLEESISLNRHCLALMSMTDPHRPQSLSDLALSLFALFEHKGDMEALEACIRLNRESIASSVDDHAENRGIWINNLATALLVHFHHKGDLQDLEECISLLRESLRSMSEAHPRRPETLHNLAVALGTRFNHQGDLQDLEGSILRSREALELMDDSHPSRPAALESLATCLSNRFDHKGVLEDLEECISLSRKSLLLRPSPHPSRYLSLNVLATSLTTRFEKKGDFDDLEEGIALHQEAIDSMPESHPRRPVAFSNLSYSLATRFEHKGDRKDVEESISLNRDSLKSIPPHHPSATPLLSNLAYSLWMKHKSYGEGDLASIFALFKSSCELATAPLLERLQVAQRWISCSRGLGDFALEAYGHAMELIPLLASLELPLERRQNVLVHAKELSRDAAQCAIQQGDLEKGVVYLSTSRSVFWSQAHQLRTPLEHLALANPYLADELRTVSRQLEAATQGPIITNSESALRPVSPVVLHSLAQQREKLLVEIRKIDGFHDFLLPPRFDRLMRAASGAGPIVFLNASVFGCDALIMQSEPKNVQHVPLHVKYGDVLTLRAAIKCLSNGRPLPLQRMGIRGLESSLSPSQLRLKAHLGKASSRTMGDDFEAVLTILWDNVVEPVVRALKLEKTDAPGRIWWCPTGAFVFLPIHAAGRYSIGEVDGIFNYAVSSYCSSPQDIIEPPPVPTKEFTMVAVIEPGRPEPGVGSLPQTRVELERIQSRVPDGGNLIAHVGSNEAPTKISRLLQDIQRSSFVHFGCHALQDPTNPLDSYLLLSGGRLTMSKIIRECQTTTASLAYLSACETAMGDEERPDESLTLVATMMFAGFRGVVGTMWPIHDEDAPVVADVFYRHLFRNGSDVPPDASDAAFGLHLAVKELRERKRPFYHWVPFVHFGI</sequence>
<dbReference type="InterPro" id="IPR024983">
    <property type="entry name" value="CHAT_dom"/>
</dbReference>
<dbReference type="VEuPathDB" id="FungiDB:CC1G_02818"/>
<reference evidence="2 3" key="1">
    <citation type="journal article" date="2010" name="Proc. Natl. Acad. Sci. U.S.A.">
        <title>Insights into evolution of multicellular fungi from the assembled chromosomes of the mushroom Coprinopsis cinerea (Coprinus cinereus).</title>
        <authorList>
            <person name="Stajich J.E."/>
            <person name="Wilke S.K."/>
            <person name="Ahren D."/>
            <person name="Au C.H."/>
            <person name="Birren B.W."/>
            <person name="Borodovsky M."/>
            <person name="Burns C."/>
            <person name="Canback B."/>
            <person name="Casselton L.A."/>
            <person name="Cheng C.K."/>
            <person name="Deng J."/>
            <person name="Dietrich F.S."/>
            <person name="Fargo D.C."/>
            <person name="Farman M.L."/>
            <person name="Gathman A.C."/>
            <person name="Goldberg J."/>
            <person name="Guigo R."/>
            <person name="Hoegger P.J."/>
            <person name="Hooker J.B."/>
            <person name="Huggins A."/>
            <person name="James T.Y."/>
            <person name="Kamada T."/>
            <person name="Kilaru S."/>
            <person name="Kodira C."/>
            <person name="Kues U."/>
            <person name="Kupfer D."/>
            <person name="Kwan H.S."/>
            <person name="Lomsadze A."/>
            <person name="Li W."/>
            <person name="Lilly W.W."/>
            <person name="Ma L.J."/>
            <person name="Mackey A.J."/>
            <person name="Manning G."/>
            <person name="Martin F."/>
            <person name="Muraguchi H."/>
            <person name="Natvig D.O."/>
            <person name="Palmerini H."/>
            <person name="Ramesh M.A."/>
            <person name="Rehmeyer C.J."/>
            <person name="Roe B.A."/>
            <person name="Shenoy N."/>
            <person name="Stanke M."/>
            <person name="Ter-Hovhannisyan V."/>
            <person name="Tunlid A."/>
            <person name="Velagapudi R."/>
            <person name="Vision T.J."/>
            <person name="Zeng Q."/>
            <person name="Zolan M.E."/>
            <person name="Pukkila P.J."/>
        </authorList>
    </citation>
    <scope>NUCLEOTIDE SEQUENCE [LARGE SCALE GENOMIC DNA]</scope>
    <source>
        <strain evidence="3">Okayama-7 / 130 / ATCC MYA-4618 / FGSC 9003</strain>
    </source>
</reference>
<dbReference type="InParanoid" id="A8N049"/>
<keyword evidence="3" id="KW-1185">Reference proteome</keyword>
<feature type="domain" description="CHAT" evidence="1">
    <location>
        <begin position="1183"/>
        <end position="1467"/>
    </location>
</feature>
<dbReference type="GeneID" id="6004590"/>
<evidence type="ECO:0000313" key="3">
    <source>
        <dbReference type="Proteomes" id="UP000001861"/>
    </source>
</evidence>
<evidence type="ECO:0000313" key="2">
    <source>
        <dbReference type="EMBL" id="EAU93588.2"/>
    </source>
</evidence>
<evidence type="ECO:0000259" key="1">
    <source>
        <dbReference type="Pfam" id="PF12770"/>
    </source>
</evidence>
<dbReference type="OMA" id="MEDAINM"/>
<dbReference type="EMBL" id="AACS02000001">
    <property type="protein sequence ID" value="EAU93588.2"/>
    <property type="molecule type" value="Genomic_DNA"/>
</dbReference>
<name>A8N049_COPC7</name>
<dbReference type="KEGG" id="cci:CC1G_02818"/>
<dbReference type="HOGENOM" id="CLU_001305_0_1_1"/>